<evidence type="ECO:0000313" key="1">
    <source>
        <dbReference type="EMBL" id="BCJ86173.1"/>
    </source>
</evidence>
<reference evidence="1 2" key="1">
    <citation type="submission" date="2020-08" db="EMBL/GenBank/DDBJ databases">
        <title>Complete Genome Sequence of Effusibacillus dendaii Strain skT53, Isolated from Farmland soil.</title>
        <authorList>
            <person name="Konishi T."/>
            <person name="Kawasaki H."/>
        </authorList>
    </citation>
    <scope>NUCLEOTIDE SEQUENCE [LARGE SCALE GENOMIC DNA]</scope>
    <source>
        <strain evidence="2">skT53</strain>
    </source>
</reference>
<name>A0A7I8D7N4_9BACL</name>
<protein>
    <submittedName>
        <fullName evidence="1">Uncharacterized protein</fullName>
    </submittedName>
</protein>
<gene>
    <name evidence="1" type="ORF">skT53_11580</name>
</gene>
<dbReference type="KEGG" id="eff:skT53_11580"/>
<proteinExistence type="predicted"/>
<keyword evidence="2" id="KW-1185">Reference proteome</keyword>
<dbReference type="Proteomes" id="UP000593802">
    <property type="component" value="Chromosome"/>
</dbReference>
<evidence type="ECO:0000313" key="2">
    <source>
        <dbReference type="Proteomes" id="UP000593802"/>
    </source>
</evidence>
<dbReference type="EMBL" id="AP023366">
    <property type="protein sequence ID" value="BCJ86173.1"/>
    <property type="molecule type" value="Genomic_DNA"/>
</dbReference>
<sequence length="117" mass="13156">MDAINGLQDLALFLEEFFSDSVVRGKLEWQLQTDGDSIILAQVEGPFDFCDVLTGKNETEIALEFMLHPQQPGHEVSSIAIPVDPDDVEVNILDQAIEIESMDYYLLLHITNHLPND</sequence>
<organism evidence="1 2">
    <name type="scientific">Effusibacillus dendaii</name>
    <dbReference type="NCBI Taxonomy" id="2743772"/>
    <lineage>
        <taxon>Bacteria</taxon>
        <taxon>Bacillati</taxon>
        <taxon>Bacillota</taxon>
        <taxon>Bacilli</taxon>
        <taxon>Bacillales</taxon>
        <taxon>Alicyclobacillaceae</taxon>
        <taxon>Effusibacillus</taxon>
    </lineage>
</organism>
<dbReference type="AlphaFoldDB" id="A0A7I8D7N4"/>
<dbReference type="RefSeq" id="WP_200760203.1">
    <property type="nucleotide sequence ID" value="NZ_AP023366.1"/>
</dbReference>
<accession>A0A7I8D7N4</accession>